<comment type="caution">
    <text evidence="1">The sequence shown here is derived from an EMBL/GenBank/DDBJ whole genome shotgun (WGS) entry which is preliminary data.</text>
</comment>
<dbReference type="InterPro" id="IPR016071">
    <property type="entry name" value="Staphylococal_nuclease_OB-fold"/>
</dbReference>
<dbReference type="GO" id="GO:0005634">
    <property type="term" value="C:nucleus"/>
    <property type="evidence" value="ECO:0007669"/>
    <property type="project" value="TreeGrafter"/>
</dbReference>
<evidence type="ECO:0000313" key="1">
    <source>
        <dbReference type="EMBL" id="CAB4010331.1"/>
    </source>
</evidence>
<dbReference type="Pfam" id="PF00565">
    <property type="entry name" value="SNase"/>
    <property type="match status" value="1"/>
</dbReference>
<name>A0A6S7IXZ5_PARCT</name>
<dbReference type="InterPro" id="IPR035437">
    <property type="entry name" value="SNase_OB-fold_sf"/>
</dbReference>
<dbReference type="FunFam" id="2.40.50.90:FF:000002">
    <property type="entry name" value="Staphylococcal nuclease domain-containing protein"/>
    <property type="match status" value="1"/>
</dbReference>
<dbReference type="GO" id="GO:0006402">
    <property type="term" value="P:mRNA catabolic process"/>
    <property type="evidence" value="ECO:0007669"/>
    <property type="project" value="TreeGrafter"/>
</dbReference>
<gene>
    <name evidence="1" type="ORF">PACLA_8A078632</name>
</gene>
<dbReference type="EMBL" id="CACRXK020006753">
    <property type="protein sequence ID" value="CAB4010331.1"/>
    <property type="molecule type" value="Genomic_DNA"/>
</dbReference>
<evidence type="ECO:0000313" key="2">
    <source>
        <dbReference type="Proteomes" id="UP001152795"/>
    </source>
</evidence>
<reference evidence="1" key="1">
    <citation type="submission" date="2020-04" db="EMBL/GenBank/DDBJ databases">
        <authorList>
            <person name="Alioto T."/>
            <person name="Alioto T."/>
            <person name="Gomez Garrido J."/>
        </authorList>
    </citation>
    <scope>NUCLEOTIDE SEQUENCE</scope>
    <source>
        <strain evidence="1">A484AB</strain>
    </source>
</reference>
<dbReference type="SUPFAM" id="SSF50199">
    <property type="entry name" value="Staphylococcal nuclease"/>
    <property type="match status" value="3"/>
</dbReference>
<organism evidence="1 2">
    <name type="scientific">Paramuricea clavata</name>
    <name type="common">Red gorgonian</name>
    <name type="synonym">Violescent sea-whip</name>
    <dbReference type="NCBI Taxonomy" id="317549"/>
    <lineage>
        <taxon>Eukaryota</taxon>
        <taxon>Metazoa</taxon>
        <taxon>Cnidaria</taxon>
        <taxon>Anthozoa</taxon>
        <taxon>Octocorallia</taxon>
        <taxon>Malacalcyonacea</taxon>
        <taxon>Plexauridae</taxon>
        <taxon>Paramuricea</taxon>
    </lineage>
</organism>
<dbReference type="CDD" id="cd00175">
    <property type="entry name" value="SNc"/>
    <property type="match status" value="1"/>
</dbReference>
<dbReference type="PANTHER" id="PTHR12302:SF2">
    <property type="entry name" value="STAPHYLOCOCCAL NUCLEASE DOMAIN-CONTAINING PROTEIN 1"/>
    <property type="match status" value="1"/>
</dbReference>
<dbReference type="FunFam" id="2.40.50.90:FF:000018">
    <property type="entry name" value="Ribonuclease"/>
    <property type="match status" value="1"/>
</dbReference>
<sequence>MAQPAPALHRGIVKQVLSGDSIIIREQPRGGPPPEKNLGLSNVTAPKLCRRPTAAISVESRDEPCAWESRELLRKQLIGKEVFYSVEYNAPGSNKHYGCLYLKNGDQLTNVTEQSVMEGLLEVKRGGIKPNDDQGKLIDMEEAAKAAEKGKWAKDASEHVRNIHWSIENPKHFVDANSGKEFDAIIEHVRDGCTVRAFLLPDFYHVTVMMTGIKTPMFKRDGPTEIAEPFAEEARFFTESRLLQREVKIRLDGVSNANFLGTIIHPAGSISQLLLREGFARCVDWSMSALPSGHDVYRSAERLAKQMKKRIWKDYEPSTPSVAIDNKEYTGKVTEVINADALVVKSPDGKSKKLFLSSLRPPRLAAREDGSQEQSTGNRRTRPLYDVPYMFEAREFMRKKLIGKKVNICVDYIKPPSDGYPEKTCATVTIGTINVAEALISKGTVLFVLFLNVQQQ</sequence>
<dbReference type="PANTHER" id="PTHR12302">
    <property type="entry name" value="EBNA2 BINDING PROTEIN P100"/>
    <property type="match status" value="1"/>
</dbReference>
<accession>A0A6S7IXZ5</accession>
<dbReference type="GO" id="GO:0005829">
    <property type="term" value="C:cytosol"/>
    <property type="evidence" value="ECO:0007669"/>
    <property type="project" value="TreeGrafter"/>
</dbReference>
<dbReference type="Proteomes" id="UP001152795">
    <property type="component" value="Unassembled WGS sequence"/>
</dbReference>
<protein>
    <submittedName>
        <fullName evidence="1">Staphylococcal nuclease domain-containing 1-like</fullName>
    </submittedName>
</protein>
<dbReference type="SMART" id="SM00318">
    <property type="entry name" value="SNc"/>
    <property type="match status" value="3"/>
</dbReference>
<proteinExistence type="predicted"/>
<dbReference type="GO" id="GO:0004518">
    <property type="term" value="F:nuclease activity"/>
    <property type="evidence" value="ECO:0007669"/>
    <property type="project" value="TreeGrafter"/>
</dbReference>
<dbReference type="PROSITE" id="PS50830">
    <property type="entry name" value="TNASE_3"/>
    <property type="match status" value="3"/>
</dbReference>
<keyword evidence="2" id="KW-1185">Reference proteome</keyword>
<dbReference type="AlphaFoldDB" id="A0A6S7IXZ5"/>
<dbReference type="Gene3D" id="2.40.50.90">
    <property type="match status" value="3"/>
</dbReference>
<dbReference type="GO" id="GO:0003723">
    <property type="term" value="F:RNA binding"/>
    <property type="evidence" value="ECO:0007669"/>
    <property type="project" value="TreeGrafter"/>
</dbReference>
<dbReference type="OrthoDB" id="10023235at2759"/>